<keyword evidence="6" id="KW-1185">Reference proteome</keyword>
<keyword evidence="5" id="KW-0378">Hydrolase</keyword>
<name>A0ABM7XBS2_9BACT</name>
<evidence type="ECO:0000313" key="5">
    <source>
        <dbReference type="EMBL" id="BDG09293.1"/>
    </source>
</evidence>
<proteinExistence type="inferred from homology"/>
<dbReference type="Pfam" id="PF03065">
    <property type="entry name" value="Glyco_hydro_57"/>
    <property type="match status" value="1"/>
</dbReference>
<comment type="similarity">
    <text evidence="1 3">Belongs to the glycosyl hydrolase 57 family.</text>
</comment>
<evidence type="ECO:0000313" key="6">
    <source>
        <dbReference type="Proteomes" id="UP001162734"/>
    </source>
</evidence>
<dbReference type="CDD" id="cd10796">
    <property type="entry name" value="GH57N_APU"/>
    <property type="match status" value="1"/>
</dbReference>
<dbReference type="Proteomes" id="UP001162734">
    <property type="component" value="Chromosome"/>
</dbReference>
<dbReference type="InterPro" id="IPR011330">
    <property type="entry name" value="Glyco_hydro/deAcase_b/a-brl"/>
</dbReference>
<protein>
    <submittedName>
        <fullName evidence="5">Glycoside hydrolase</fullName>
    </submittedName>
</protein>
<dbReference type="InterPro" id="IPR052046">
    <property type="entry name" value="GH57_Enzymes"/>
</dbReference>
<keyword evidence="2 3" id="KW-0119">Carbohydrate metabolism</keyword>
<dbReference type="SUPFAM" id="SSF88713">
    <property type="entry name" value="Glycoside hydrolase/deacetylase"/>
    <property type="match status" value="1"/>
</dbReference>
<evidence type="ECO:0000259" key="4">
    <source>
        <dbReference type="Pfam" id="PF03065"/>
    </source>
</evidence>
<sequence length="720" mass="81476">MAKTRVAFLWHMHQPLYREPETGEYLMPWVRLHATRAYYDMAWMLERHPGVRCTVNFTPVLLEQLEDYARGTARDRFLDLTARPAEELGPEERQQLLKSFFMVDWETVIRPLPRYWSLLHQRGRDIRQIDLARTAERFTTADLTDLQVLFNLGWMGFGALADDEGLRALREKGRDFGRADVDYLLAAQRRIVGEIAPRWRRLAERGQVELSTTPYFHPILPLVCDTDVARRALPGLPLPQRFAWPEDARWHVREAIAVHERIFGRRPDGMWPAEGSVSPEALEVFASEGVGWLCTDEAVLFRSLSPDPPRLRTLYRPWLAEAGAGRAVRMLFRDRGLSDLIGFTYARTPAREAVADLVSHLESIGTAWTDAELDGPATVGVFLDGENPWEHFQGSGFEFLDELYRQLEGSQTLATATVSEATAAPAGPAIARIHSGSWIEGSYRIWIGHQEDRQAWTALAKAREALEQVRDVPPERLDRARRHLYAAEGSDWYWWYGEDFTTELAAEFDSLFRGHVLAACHLVGAPPPPEALEPIKRVGPTAAAALKPLREPTLLLSPRLDGQETTYFEWQGAGLYRPGQHRGSMFGGAQAFNVLHFGFDLGRLYLRLDPAESPERSREVASSVRVELTCDGRTERVEFALTDGGPFAGRWREGPLGEAAFARILELGVPFAPLQLAPRARVAVAVHVLRGGVAVERLPRYGYLDVQVPDEDFERVHWRV</sequence>
<evidence type="ECO:0000256" key="2">
    <source>
        <dbReference type="ARBA" id="ARBA00023277"/>
    </source>
</evidence>
<dbReference type="PANTHER" id="PTHR36306">
    <property type="entry name" value="ALPHA-AMYLASE-RELATED-RELATED"/>
    <property type="match status" value="1"/>
</dbReference>
<reference evidence="6" key="1">
    <citation type="journal article" date="2022" name="Int. J. Syst. Evol. Microbiol.">
        <title>Anaeromyxobacter oryzae sp. nov., Anaeromyxobacter diazotrophicus sp. nov. and Anaeromyxobacter paludicola sp. nov., isolated from paddy soils.</title>
        <authorList>
            <person name="Itoh H."/>
            <person name="Xu Z."/>
            <person name="Mise K."/>
            <person name="Masuda Y."/>
            <person name="Ushijima N."/>
            <person name="Hayakawa C."/>
            <person name="Shiratori Y."/>
            <person name="Senoo K."/>
        </authorList>
    </citation>
    <scope>NUCLEOTIDE SEQUENCE [LARGE SCALE GENOMIC DNA]</scope>
    <source>
        <strain evidence="6">Red630</strain>
    </source>
</reference>
<gene>
    <name evidence="5" type="ORF">AMPC_24060</name>
</gene>
<accession>A0ABM7XBS2</accession>
<dbReference type="EMBL" id="AP025592">
    <property type="protein sequence ID" value="BDG09293.1"/>
    <property type="molecule type" value="Genomic_DNA"/>
</dbReference>
<dbReference type="InterPro" id="IPR027291">
    <property type="entry name" value="Glyco_hydro_38_N_sf"/>
</dbReference>
<dbReference type="GO" id="GO:0016787">
    <property type="term" value="F:hydrolase activity"/>
    <property type="evidence" value="ECO:0007669"/>
    <property type="project" value="UniProtKB-KW"/>
</dbReference>
<evidence type="ECO:0000256" key="3">
    <source>
        <dbReference type="RuleBase" id="RU361196"/>
    </source>
</evidence>
<dbReference type="Gene3D" id="3.20.110.10">
    <property type="entry name" value="Glycoside hydrolase 38, N terminal domain"/>
    <property type="match status" value="1"/>
</dbReference>
<dbReference type="RefSeq" id="WP_248341317.1">
    <property type="nucleotide sequence ID" value="NZ_AP025592.1"/>
</dbReference>
<organism evidence="5 6">
    <name type="scientific">Anaeromyxobacter paludicola</name>
    <dbReference type="NCBI Taxonomy" id="2918171"/>
    <lineage>
        <taxon>Bacteria</taxon>
        <taxon>Pseudomonadati</taxon>
        <taxon>Myxococcota</taxon>
        <taxon>Myxococcia</taxon>
        <taxon>Myxococcales</taxon>
        <taxon>Cystobacterineae</taxon>
        <taxon>Anaeromyxobacteraceae</taxon>
        <taxon>Anaeromyxobacter</taxon>
    </lineage>
</organism>
<feature type="domain" description="Glycoside hydrolase family 57 N-terminal" evidence="4">
    <location>
        <begin position="7"/>
        <end position="422"/>
    </location>
</feature>
<evidence type="ECO:0000256" key="1">
    <source>
        <dbReference type="ARBA" id="ARBA00006821"/>
    </source>
</evidence>
<dbReference type="InterPro" id="IPR004300">
    <property type="entry name" value="Glyco_hydro_57_N"/>
</dbReference>
<dbReference type="PANTHER" id="PTHR36306:SF1">
    <property type="entry name" value="ALPHA-AMYLASE-RELATED"/>
    <property type="match status" value="1"/>
</dbReference>